<dbReference type="RefSeq" id="WP_301189583.1">
    <property type="nucleotide sequence ID" value="NZ_JAPDPJ010000009.1"/>
</dbReference>
<keyword evidence="1" id="KW-0732">Signal</keyword>
<gene>
    <name evidence="2" type="ORF">OM075_06010</name>
</gene>
<evidence type="ECO:0000313" key="2">
    <source>
        <dbReference type="EMBL" id="MCW3786013.1"/>
    </source>
</evidence>
<evidence type="ECO:0000256" key="1">
    <source>
        <dbReference type="SAM" id="SignalP"/>
    </source>
</evidence>
<evidence type="ECO:0000313" key="3">
    <source>
        <dbReference type="Proteomes" id="UP001209229"/>
    </source>
</evidence>
<feature type="signal peptide" evidence="1">
    <location>
        <begin position="1"/>
        <end position="18"/>
    </location>
</feature>
<protein>
    <recommendedName>
        <fullName evidence="4">DUF3157 family protein</fullName>
    </recommendedName>
</protein>
<dbReference type="Proteomes" id="UP001209229">
    <property type="component" value="Unassembled WGS sequence"/>
</dbReference>
<accession>A0AAE3SE14</accession>
<name>A0AAE3SE14_9BACT</name>
<reference evidence="2" key="1">
    <citation type="submission" date="2022-10" db="EMBL/GenBank/DDBJ databases">
        <authorList>
            <person name="Yu W.X."/>
        </authorList>
    </citation>
    <scope>NUCLEOTIDE SEQUENCE</scope>
    <source>
        <strain evidence="2">AAT</strain>
    </source>
</reference>
<proteinExistence type="predicted"/>
<dbReference type="AlphaFoldDB" id="A0AAE3SE14"/>
<organism evidence="2 3">
    <name type="scientific">Plebeiibacterium sediminum</name>
    <dbReference type="NCBI Taxonomy" id="2992112"/>
    <lineage>
        <taxon>Bacteria</taxon>
        <taxon>Pseudomonadati</taxon>
        <taxon>Bacteroidota</taxon>
        <taxon>Bacteroidia</taxon>
        <taxon>Marinilabiliales</taxon>
        <taxon>Marinilabiliaceae</taxon>
        <taxon>Plebeiibacterium</taxon>
    </lineage>
</organism>
<feature type="chain" id="PRO_5041995396" description="DUF3157 family protein" evidence="1">
    <location>
        <begin position="19"/>
        <end position="208"/>
    </location>
</feature>
<dbReference type="EMBL" id="JAPDPJ010000009">
    <property type="protein sequence ID" value="MCW3786013.1"/>
    <property type="molecule type" value="Genomic_DNA"/>
</dbReference>
<keyword evidence="3" id="KW-1185">Reference proteome</keyword>
<comment type="caution">
    <text evidence="2">The sequence shown here is derived from an EMBL/GenBank/DDBJ whole genome shotgun (WGS) entry which is preliminary data.</text>
</comment>
<evidence type="ECO:0008006" key="4">
    <source>
        <dbReference type="Google" id="ProtNLM"/>
    </source>
</evidence>
<sequence length="208" mass="23854">MKIVFLVIAVFSSIITFAQTQEATTAEGKTVILYNDGTWEYKTDAVEDVKVEPTSISNDVNAEGEMTEVYFSTSDRLDRFFSNPKNKIRGKAKCFIVNGQSKIEFMWETYLGDGNRYFGYLKEGTLVTLKLKDNKEVQLTLGENINTDAREKYHVTIFTGTANVTNEQVALLVQYPVETITVEWKKKPEEYKAENTNYFRSEFVKLLK</sequence>